<dbReference type="GO" id="GO:0016301">
    <property type="term" value="F:kinase activity"/>
    <property type="evidence" value="ECO:0007669"/>
    <property type="project" value="InterPro"/>
</dbReference>
<dbReference type="InterPro" id="IPR010488">
    <property type="entry name" value="Zeta_toxin_domain"/>
</dbReference>
<dbReference type="EMBL" id="WBOF01000005">
    <property type="protein sequence ID" value="MQS17499.1"/>
    <property type="molecule type" value="Genomic_DNA"/>
</dbReference>
<proteinExistence type="inferred from homology"/>
<dbReference type="Gene3D" id="3.40.50.300">
    <property type="entry name" value="P-loop containing nucleotide triphosphate hydrolases"/>
    <property type="match status" value="2"/>
</dbReference>
<dbReference type="Pfam" id="PF06414">
    <property type="entry name" value="Zeta_toxin"/>
    <property type="match status" value="2"/>
</dbReference>
<comment type="caution">
    <text evidence="8">The sequence shown here is derived from an EMBL/GenBank/DDBJ whole genome shotgun (WGS) entry which is preliminary data.</text>
</comment>
<organism evidence="8 9">
    <name type="scientific">Streptomyces kaniharaensis</name>
    <dbReference type="NCBI Taxonomy" id="212423"/>
    <lineage>
        <taxon>Bacteria</taxon>
        <taxon>Bacillati</taxon>
        <taxon>Actinomycetota</taxon>
        <taxon>Actinomycetes</taxon>
        <taxon>Kitasatosporales</taxon>
        <taxon>Streptomycetaceae</taxon>
        <taxon>Streptomyces</taxon>
    </lineage>
</organism>
<accession>A0A6N7L3V4</accession>
<protein>
    <recommendedName>
        <fullName evidence="5">UDP-N-acetylglucosamine kinase</fullName>
        <ecNumber evidence="2">2.7.1.176</ecNumber>
    </recommendedName>
    <alternativeName>
        <fullName evidence="5">UDP-N-acetylglucosamine kinase</fullName>
    </alternativeName>
</protein>
<evidence type="ECO:0000256" key="5">
    <source>
        <dbReference type="ARBA" id="ARBA00032897"/>
    </source>
</evidence>
<dbReference type="InterPro" id="IPR027417">
    <property type="entry name" value="P-loop_NTPase"/>
</dbReference>
<evidence type="ECO:0000256" key="4">
    <source>
        <dbReference type="ARBA" id="ARBA00022840"/>
    </source>
</evidence>
<dbReference type="EC" id="2.7.1.176" evidence="2"/>
<evidence type="ECO:0000313" key="8">
    <source>
        <dbReference type="EMBL" id="MQS17499.1"/>
    </source>
</evidence>
<comment type="similarity">
    <text evidence="1">Belongs to the zeta toxin family.</text>
</comment>
<name>A0A6N7L3V4_9ACTN</name>
<dbReference type="AlphaFoldDB" id="A0A6N7L3V4"/>
<evidence type="ECO:0000256" key="1">
    <source>
        <dbReference type="ARBA" id="ARBA00009104"/>
    </source>
</evidence>
<sequence length="614" mass="67315">MRKQREVLPVVLSDGDSSQVLDQVILPTWTRGAVPQEEPVVLLVAGPPGGGKSTLGDLLLPVLGLRGGAVRVGADLYKAAHRHYEALLAKDVRTAGVRVRPDTRRWQAAMEEHVRAQRLDALVETALANADEARTQAMAYRAAGHRIEVVAVACALAWSQLGVLERYLGDGEGAGRYVSWANHDECARQLARTLDVLESEHLVDRVTVVRRGLEFLYGNELVDGAWVRPRGAARAVEAERARWWGAVETSSFRRSLASAERALVRAESRLPADQVLAVVRDAERCAALAEPVRRTAQPIDGPPGVDYHRLSADEHEWTFQNLIVPDLGEIVAQERPVVVYVMGAPGAGKSQATMMVRRALRARRPVWISGELFKAAHPDYFRLLREHPRTASARIRADYKAWQARAEAYVRERGADAVIEIAPGSAAAFLDDAAAWRRAGSRVELLVLDVRAADSRQGTALRYAEVSRGGTRLGRFTTAAGHDRCLAAVLDCVQAVEERRLVDHLSVVRRDGTAVFRNTLGADGRWAGPAGAALAARAGQARLYTEQEARQFLARQRELRMALPQYRREIDAITRLAWPLLPPALQPGRLAFAPPAALPARRSYAPVISLSLAS</sequence>
<feature type="domain" description="Zeta toxin" evidence="7">
    <location>
        <begin position="33"/>
        <end position="219"/>
    </location>
</feature>
<dbReference type="SUPFAM" id="SSF52540">
    <property type="entry name" value="P-loop containing nucleoside triphosphate hydrolases"/>
    <property type="match status" value="2"/>
</dbReference>
<keyword evidence="3" id="KW-0547">Nucleotide-binding</keyword>
<comment type="catalytic activity">
    <reaction evidence="6">
        <text>UDP-N-acetyl-alpha-D-glucosamine + ATP = UDP-N-acetyl-alpha-D-glucosamine 3'-phosphate + ADP + H(+)</text>
        <dbReference type="Rhea" id="RHEA:32671"/>
        <dbReference type="ChEBI" id="CHEBI:15378"/>
        <dbReference type="ChEBI" id="CHEBI:30616"/>
        <dbReference type="ChEBI" id="CHEBI:57705"/>
        <dbReference type="ChEBI" id="CHEBI:64353"/>
        <dbReference type="ChEBI" id="CHEBI:456216"/>
        <dbReference type="EC" id="2.7.1.176"/>
    </reaction>
</comment>
<evidence type="ECO:0000256" key="2">
    <source>
        <dbReference type="ARBA" id="ARBA00011963"/>
    </source>
</evidence>
<gene>
    <name evidence="8" type="ORF">F7Q99_36270</name>
</gene>
<feature type="domain" description="Zeta toxin" evidence="7">
    <location>
        <begin position="331"/>
        <end position="518"/>
    </location>
</feature>
<keyword evidence="4" id="KW-0067">ATP-binding</keyword>
<evidence type="ECO:0000256" key="3">
    <source>
        <dbReference type="ARBA" id="ARBA00022741"/>
    </source>
</evidence>
<dbReference type="GO" id="GO:0005524">
    <property type="term" value="F:ATP binding"/>
    <property type="evidence" value="ECO:0007669"/>
    <property type="project" value="UniProtKB-KW"/>
</dbReference>
<evidence type="ECO:0000259" key="7">
    <source>
        <dbReference type="Pfam" id="PF06414"/>
    </source>
</evidence>
<evidence type="ECO:0000256" key="6">
    <source>
        <dbReference type="ARBA" id="ARBA00048178"/>
    </source>
</evidence>
<keyword evidence="9" id="KW-1185">Reference proteome</keyword>
<evidence type="ECO:0000313" key="9">
    <source>
        <dbReference type="Proteomes" id="UP000450000"/>
    </source>
</evidence>
<dbReference type="Proteomes" id="UP000450000">
    <property type="component" value="Unassembled WGS sequence"/>
</dbReference>
<reference evidence="8 9" key="1">
    <citation type="submission" date="2019-09" db="EMBL/GenBank/DDBJ databases">
        <title>Genome Sequences of Streptomyces kaniharaensis ATCC 21070.</title>
        <authorList>
            <person name="Zhu W."/>
            <person name="De Crecy-Lagard V."/>
            <person name="Richards N.G."/>
        </authorList>
    </citation>
    <scope>NUCLEOTIDE SEQUENCE [LARGE SCALE GENOMIC DNA]</scope>
    <source>
        <strain evidence="8 9">SF-557</strain>
    </source>
</reference>